<reference evidence="2 3" key="1">
    <citation type="submission" date="2018-03" db="EMBL/GenBank/DDBJ databases">
        <authorList>
            <person name="Keele B.F."/>
        </authorList>
    </citation>
    <scope>NUCLEOTIDE SEQUENCE [LARGE SCALE GENOMIC DNA]</scope>
    <source>
        <strain evidence="2">ZCTH4_d</strain>
    </source>
</reference>
<sequence length="73" mass="7894">MAKRDWERFAGRSRNLHRPSIPCFRAPEPAPASLPETFRTNPAPSASPFPSPIRSGIFGKGVYAPGVSLTKAS</sequence>
<comment type="caution">
    <text evidence="2">The sequence shown here is derived from an EMBL/GenBank/DDBJ whole genome shotgun (WGS) entry which is preliminary data.</text>
</comment>
<evidence type="ECO:0000313" key="2">
    <source>
        <dbReference type="EMBL" id="REJ27443.1"/>
    </source>
</evidence>
<accession>A0A3E0K2K4</accession>
<organism evidence="2 3">
    <name type="scientific">Caldibacillus debilis</name>
    <dbReference type="NCBI Taxonomy" id="301148"/>
    <lineage>
        <taxon>Bacteria</taxon>
        <taxon>Bacillati</taxon>
        <taxon>Bacillota</taxon>
        <taxon>Bacilli</taxon>
        <taxon>Bacillales</taxon>
        <taxon>Bacillaceae</taxon>
        <taxon>Caldibacillus</taxon>
    </lineage>
</organism>
<dbReference type="EMBL" id="QEWE01000021">
    <property type="protein sequence ID" value="REJ27443.1"/>
    <property type="molecule type" value="Genomic_DNA"/>
</dbReference>
<evidence type="ECO:0000256" key="1">
    <source>
        <dbReference type="SAM" id="MobiDB-lite"/>
    </source>
</evidence>
<feature type="region of interest" description="Disordered" evidence="1">
    <location>
        <begin position="17"/>
        <end position="51"/>
    </location>
</feature>
<dbReference type="AlphaFoldDB" id="A0A3E0K2K4"/>
<evidence type="ECO:0000313" key="3">
    <source>
        <dbReference type="Proteomes" id="UP000257014"/>
    </source>
</evidence>
<protein>
    <submittedName>
        <fullName evidence="2">Uncharacterized protein</fullName>
    </submittedName>
</protein>
<name>A0A3E0K2K4_9BACI</name>
<gene>
    <name evidence="2" type="ORF">C6P37_11530</name>
</gene>
<proteinExistence type="predicted"/>
<dbReference type="Proteomes" id="UP000257014">
    <property type="component" value="Unassembled WGS sequence"/>
</dbReference>